<gene>
    <name evidence="1" type="ORF">FHQ07_06470</name>
</gene>
<protein>
    <submittedName>
        <fullName evidence="1">DUF1788 domain-containing protein</fullName>
    </submittedName>
</protein>
<dbReference type="OrthoDB" id="1093513at2"/>
<sequence>MTDDFRVRLNKIADRLSSDDLLTNKGLGNEIGFWIFDYPPEREMEVRTFIDSVLLPGMSKRQPAVRVAVANLFALIIEMLEDRNLYKRVIDIQAKKGDAEALEALRPILKEDKFAERIASRIDFDQMDVLLLTGVGAAYPMLRSHTLLSALQATMKDKPLVMFYPGRYDGFSLRLFNKLDDDNYYRAFRLVE</sequence>
<dbReference type="KEGG" id="thes:FHQ07_06470"/>
<organism evidence="1 2">
    <name type="scientific">Thermomonas aquatica</name>
    <dbReference type="NCBI Taxonomy" id="2202149"/>
    <lineage>
        <taxon>Bacteria</taxon>
        <taxon>Pseudomonadati</taxon>
        <taxon>Pseudomonadota</taxon>
        <taxon>Gammaproteobacteria</taxon>
        <taxon>Lysobacterales</taxon>
        <taxon>Lysobacteraceae</taxon>
        <taxon>Thermomonas</taxon>
    </lineage>
</organism>
<proteinExistence type="predicted"/>
<dbReference type="Proteomes" id="UP000308149">
    <property type="component" value="Chromosome"/>
</dbReference>
<accession>A0A5B7ZP61</accession>
<dbReference type="InterPro" id="IPR014858">
    <property type="entry name" value="BrxB"/>
</dbReference>
<name>A0A5B7ZP61_9GAMM</name>
<evidence type="ECO:0000313" key="1">
    <source>
        <dbReference type="EMBL" id="QDA56984.1"/>
    </source>
</evidence>
<reference evidence="1 2" key="1">
    <citation type="submission" date="2019-06" db="EMBL/GenBank/DDBJ databases">
        <title>Thermomonas aquatica sp. nov., isolated from an industrial wastewater treatment plant.</title>
        <authorList>
            <person name="Jeon J.H."/>
            <person name="Park D.-S."/>
        </authorList>
    </citation>
    <scope>NUCLEOTIDE SEQUENCE [LARGE SCALE GENOMIC DNA]</scope>
    <source>
        <strain evidence="1 2">SY21</strain>
    </source>
</reference>
<dbReference type="RefSeq" id="WP_139716036.1">
    <property type="nucleotide sequence ID" value="NZ_CP040871.1"/>
</dbReference>
<dbReference type="Pfam" id="PF08747">
    <property type="entry name" value="BrxB"/>
    <property type="match status" value="1"/>
</dbReference>
<keyword evidence="2" id="KW-1185">Reference proteome</keyword>
<dbReference type="EMBL" id="CP040871">
    <property type="protein sequence ID" value="QDA56984.1"/>
    <property type="molecule type" value="Genomic_DNA"/>
</dbReference>
<evidence type="ECO:0000313" key="2">
    <source>
        <dbReference type="Proteomes" id="UP000308149"/>
    </source>
</evidence>
<dbReference type="AlphaFoldDB" id="A0A5B7ZP61"/>